<dbReference type="GO" id="GO:0000381">
    <property type="term" value="P:regulation of alternative mRNA splicing, via spliceosome"/>
    <property type="evidence" value="ECO:0007669"/>
    <property type="project" value="InterPro"/>
</dbReference>
<evidence type="ECO:0000313" key="6">
    <source>
        <dbReference type="EMBL" id="CDP33535.1"/>
    </source>
</evidence>
<feature type="compositionally biased region" description="Polar residues" evidence="4">
    <location>
        <begin position="644"/>
        <end position="664"/>
    </location>
</feature>
<feature type="compositionally biased region" description="Basic and acidic residues" evidence="4">
    <location>
        <begin position="256"/>
        <end position="272"/>
    </location>
</feature>
<reference evidence="6" key="2">
    <citation type="submission" date="2014-06" db="EMBL/GenBank/DDBJ databases">
        <title>The complete genome of Blastobotrys (Arxula) adeninivorans LS3 - a yeast of biotechnological interest.</title>
        <authorList>
            <person name="Kunze G."/>
            <person name="Gaillardin C."/>
            <person name="Czernicka M."/>
            <person name="Durrens P."/>
            <person name="Martin T."/>
            <person name="Boer E."/>
            <person name="Gabaldon T."/>
            <person name="Cruz J."/>
            <person name="Talla E."/>
            <person name="Marck C."/>
            <person name="Goffeau A."/>
            <person name="Barbe V."/>
            <person name="Baret P."/>
            <person name="Baronian K."/>
            <person name="Beier S."/>
            <person name="Bleykasten C."/>
            <person name="Bode R."/>
            <person name="Casaregola S."/>
            <person name="Despons L."/>
            <person name="Fairhead C."/>
            <person name="Giersberg M."/>
            <person name="Gierski P."/>
            <person name="Hahnel U."/>
            <person name="Hartmann A."/>
            <person name="Jankowska D."/>
            <person name="Jubin C."/>
            <person name="Jung P."/>
            <person name="Lafontaine I."/>
            <person name="Leh-Louis V."/>
            <person name="Lemaire M."/>
            <person name="Marcet-Houben M."/>
            <person name="Mascher M."/>
            <person name="Morel G."/>
            <person name="Richard G.-F."/>
            <person name="Riechen J."/>
            <person name="Sacerdot C."/>
            <person name="Sarkar A."/>
            <person name="Savel G."/>
            <person name="Schacherer J."/>
            <person name="Sherman D."/>
            <person name="Straub M.-L."/>
            <person name="Stein N."/>
            <person name="Thierry A."/>
            <person name="Trautwein-Schult A."/>
            <person name="Westhof E."/>
            <person name="Worch S."/>
            <person name="Dujon B."/>
            <person name="Souciet J.-L."/>
            <person name="Wincker P."/>
            <person name="Scholz U."/>
            <person name="Neuveglise N."/>
        </authorList>
    </citation>
    <scope>NUCLEOTIDE SEQUENCE</scope>
    <source>
        <strain evidence="6">LS3</strain>
    </source>
</reference>
<reference evidence="6" key="1">
    <citation type="submission" date="2014-02" db="EMBL/GenBank/DDBJ databases">
        <authorList>
            <person name="Genoscope - CEA"/>
        </authorList>
    </citation>
    <scope>NUCLEOTIDE SEQUENCE</scope>
    <source>
        <strain evidence="6">LS3</strain>
    </source>
</reference>
<sequence>MNRRAKFDEQSAEEVRRWIETVVGIEINGDLISNLKDGTIICQLVNAIAGDQVARFKKSAMPFVQMENIAAFLRACEKMGVPHHELFETVDLYEQRDPVQVIITLRSLSRHAHQRDPSVPVVGPKLVASPGKPEKAPKPEKLSFSLRNKSEQSGQSEQCRRNPLQDEESTDSAVPALNKPSISFSLRSGSESSKTSYAPRSGPEPQSRHEPVRITLREPESIPQVSEPEPQSKEQKPVRITLREPGSIPQVSEPEPQSKEQEPVRITLREPESNPQVSEPEPQPKEHQPVRISLREPESSPQVSEPAPEPVPEPSPKASSPIVPSPKLPTPEVSEPPQTHRKPEPQIHRRPEPQVHRQPEPQIQRRPEPKSSRQVDQPVKTLSINLNSSEYTKPRLGRQRPRGPREFKPSSAFDDDDSDHGKNDIKAELRASGLQSAQRAANAEASVDPSVYAYDEVYDSMKAAETQLKGQQPSNSPRYIDNILKSKAIRDADRLKARDVKLKRERESEGDQYDDKEAFVTSAYKKQQAQLQEQEQRDAQEKQAGSMADFHKQMLESSEKEHQAIVEASKSITPGAQSSIQSEQDSRNVLREQARMINRDAGYDKVKINDEGELVDDRQVLGGGLNVVSTKKRSSTHDSRTIHSQEGFSSGRMNKTSFRSRTQQTARIMEDMREHQQKERQAKEDQLSKLADTFTQKKTSVDAVAGARERYLARKKAKLENQP</sequence>
<evidence type="ECO:0000259" key="5">
    <source>
        <dbReference type="PROSITE" id="PS50021"/>
    </source>
</evidence>
<feature type="compositionally biased region" description="Basic and acidic residues" evidence="4">
    <location>
        <begin position="132"/>
        <end position="141"/>
    </location>
</feature>
<evidence type="ECO:0000256" key="1">
    <source>
        <dbReference type="ARBA" id="ARBA00010126"/>
    </source>
</evidence>
<keyword evidence="2 3" id="KW-0175">Coiled coil</keyword>
<feature type="compositionally biased region" description="Basic and acidic residues" evidence="4">
    <location>
        <begin position="549"/>
        <end position="564"/>
    </location>
</feature>
<feature type="compositionally biased region" description="Basic and acidic residues" evidence="4">
    <location>
        <begin position="282"/>
        <end position="298"/>
    </location>
</feature>
<dbReference type="PANTHER" id="PTHR47845:SF1">
    <property type="entry name" value="NUCLEAR SPECKLE SPLICING REGULATORY PROTEIN 1 HOMOLOG"/>
    <property type="match status" value="1"/>
</dbReference>
<feature type="compositionally biased region" description="Polar residues" evidence="4">
    <location>
        <begin position="570"/>
        <end position="583"/>
    </location>
</feature>
<feature type="compositionally biased region" description="Basic and acidic residues" evidence="4">
    <location>
        <begin position="341"/>
        <end position="373"/>
    </location>
</feature>
<gene>
    <name evidence="6" type="ORF">GNLVRS02_ARAD1A11550g</name>
</gene>
<accession>A0A060SX93</accession>
<dbReference type="PRINTS" id="PR00888">
    <property type="entry name" value="SM22CALPONIN"/>
</dbReference>
<feature type="region of interest" description="Disordered" evidence="4">
    <location>
        <begin position="501"/>
        <end position="591"/>
    </location>
</feature>
<dbReference type="PROSITE" id="PS50021">
    <property type="entry name" value="CH"/>
    <property type="match status" value="1"/>
</dbReference>
<feature type="compositionally biased region" description="Basic and acidic residues" evidence="4">
    <location>
        <begin position="501"/>
        <end position="518"/>
    </location>
</feature>
<dbReference type="PANTHER" id="PTHR47845">
    <property type="entry name" value="NUCLEAR SPECKLE SPLICING REGULATORY PROTEIN 1 HOMOLOG"/>
    <property type="match status" value="1"/>
</dbReference>
<dbReference type="Pfam" id="PF00307">
    <property type="entry name" value="CH"/>
    <property type="match status" value="1"/>
</dbReference>
<feature type="compositionally biased region" description="Polar residues" evidence="4">
    <location>
        <begin position="374"/>
        <end position="391"/>
    </location>
</feature>
<feature type="domain" description="Calponin-homology (CH)" evidence="5">
    <location>
        <begin position="9"/>
        <end position="112"/>
    </location>
</feature>
<feature type="compositionally biased region" description="Polar residues" evidence="4">
    <location>
        <begin position="180"/>
        <end position="198"/>
    </location>
</feature>
<feature type="region of interest" description="Disordered" evidence="4">
    <location>
        <begin position="113"/>
        <end position="424"/>
    </location>
</feature>
<dbReference type="EMBL" id="HG937691">
    <property type="protein sequence ID" value="CDP33535.1"/>
    <property type="molecule type" value="Genomic_DNA"/>
</dbReference>
<comment type="similarity">
    <text evidence="1">Belongs to the NSRP1 family.</text>
</comment>
<dbReference type="InterPro" id="IPR003096">
    <property type="entry name" value="SM22_calponin"/>
</dbReference>
<dbReference type="InterPro" id="IPR018612">
    <property type="entry name" value="NSRP1_N"/>
</dbReference>
<proteinExistence type="inferred from homology"/>
<evidence type="ECO:0000256" key="3">
    <source>
        <dbReference type="SAM" id="Coils"/>
    </source>
</evidence>
<protein>
    <submittedName>
        <fullName evidence="6">ARAD1A11550p</fullName>
    </submittedName>
</protein>
<organism evidence="6">
    <name type="scientific">Blastobotrys adeninivorans</name>
    <name type="common">Yeast</name>
    <name type="synonym">Arxula adeninivorans</name>
    <dbReference type="NCBI Taxonomy" id="409370"/>
    <lineage>
        <taxon>Eukaryota</taxon>
        <taxon>Fungi</taxon>
        <taxon>Dikarya</taxon>
        <taxon>Ascomycota</taxon>
        <taxon>Saccharomycotina</taxon>
        <taxon>Dipodascomycetes</taxon>
        <taxon>Dipodascales</taxon>
        <taxon>Trichomonascaceae</taxon>
        <taxon>Blastobotrys</taxon>
    </lineage>
</organism>
<feature type="compositionally biased region" description="Basic and acidic residues" evidence="4">
    <location>
        <begin position="206"/>
        <end position="220"/>
    </location>
</feature>
<feature type="coiled-coil region" evidence="3">
    <location>
        <begin position="666"/>
        <end position="693"/>
    </location>
</feature>
<feature type="region of interest" description="Disordered" evidence="4">
    <location>
        <begin position="629"/>
        <end position="664"/>
    </location>
</feature>
<dbReference type="InterPro" id="IPR053246">
    <property type="entry name" value="NS_splicing_regulatory_protein"/>
</dbReference>
<evidence type="ECO:0000256" key="4">
    <source>
        <dbReference type="SAM" id="MobiDB-lite"/>
    </source>
</evidence>
<dbReference type="GO" id="GO:0007010">
    <property type="term" value="P:cytoskeleton organization"/>
    <property type="evidence" value="ECO:0007669"/>
    <property type="project" value="UniProtKB-ARBA"/>
</dbReference>
<dbReference type="InterPro" id="IPR036872">
    <property type="entry name" value="CH_dom_sf"/>
</dbReference>
<feature type="compositionally biased region" description="Polar residues" evidence="4">
    <location>
        <begin position="145"/>
        <end position="157"/>
    </location>
</feature>
<dbReference type="InterPro" id="IPR001715">
    <property type="entry name" value="CH_dom"/>
</dbReference>
<name>A0A060SX93_BLAAD</name>
<dbReference type="Pfam" id="PF09745">
    <property type="entry name" value="NSRP1_N"/>
    <property type="match status" value="1"/>
</dbReference>
<dbReference type="SMART" id="SM00033">
    <property type="entry name" value="CH"/>
    <property type="match status" value="1"/>
</dbReference>
<evidence type="ECO:0000256" key="2">
    <source>
        <dbReference type="ARBA" id="ARBA00023054"/>
    </source>
</evidence>
<dbReference type="SUPFAM" id="SSF47576">
    <property type="entry name" value="Calponin-homology domain, CH-domain"/>
    <property type="match status" value="1"/>
</dbReference>
<dbReference type="AlphaFoldDB" id="A0A060SX93"/>
<dbReference type="Gene3D" id="1.10.418.10">
    <property type="entry name" value="Calponin-like domain"/>
    <property type="match status" value="1"/>
</dbReference>